<reference evidence="3 4" key="2">
    <citation type="journal article" date="2003" name="Nature">
        <title>The DNA sequence and analysis of human chromosome 6.</title>
        <authorList>
            <person name="Mungall A.J."/>
            <person name="Palmer S.A."/>
            <person name="Sims S.K."/>
            <person name="Edwards C.A."/>
            <person name="Ashurst J.L."/>
            <person name="Wilming L."/>
            <person name="Jones M.C."/>
            <person name="Horton R."/>
            <person name="Hunt S.E."/>
            <person name="Scott C.E."/>
            <person name="Gilbert J.G."/>
            <person name="Clamp M.E."/>
            <person name="Bethel G."/>
            <person name="Milne S."/>
            <person name="Ainscough R."/>
            <person name="Almeida J.P."/>
            <person name="Ambrose K.D."/>
            <person name="Andrews T.D."/>
            <person name="Ashwell R.I."/>
            <person name="Babbage A.K."/>
            <person name="Bagguley C.L."/>
            <person name="Bailey J."/>
            <person name="Banerjee R."/>
            <person name="Barker D.J."/>
            <person name="Barlow K.F."/>
            <person name="Bates K."/>
            <person name="Beare D.M."/>
            <person name="Beasley H."/>
            <person name="Beasley O."/>
            <person name="Bird C.P."/>
            <person name="Blakey S."/>
            <person name="Bray-Allen S."/>
            <person name="Brook J."/>
            <person name="Brown A.J."/>
            <person name="Brown J.Y."/>
            <person name="Burford D.C."/>
            <person name="Burrill W."/>
            <person name="Burton J."/>
            <person name="Carder C."/>
            <person name="Carter N.P."/>
            <person name="Chapman J.C."/>
            <person name="Clark S.Y."/>
            <person name="Clark G."/>
            <person name="Clee C.M."/>
            <person name="Clegg S."/>
            <person name="Cobley V."/>
            <person name="Collier R.E."/>
            <person name="Collins J.E."/>
            <person name="Colman L.K."/>
            <person name="Corby N.R."/>
            <person name="Coville G.J."/>
            <person name="Culley K.M."/>
            <person name="Dhami P."/>
            <person name="Davies J."/>
            <person name="Dunn M."/>
            <person name="Earthrowl M.E."/>
            <person name="Ellington A.E."/>
            <person name="Evans K.A."/>
            <person name="Faulkner L."/>
            <person name="Francis M.D."/>
            <person name="Frankish A."/>
            <person name="Frankland J."/>
            <person name="French L."/>
            <person name="Garner P."/>
            <person name="Garnett J."/>
            <person name="Ghori M.J."/>
            <person name="Gilby L.M."/>
            <person name="Gillson C.J."/>
            <person name="Glithero R.J."/>
            <person name="Grafham D.V."/>
            <person name="Grant M."/>
            <person name="Gribble S."/>
            <person name="Griffiths C."/>
            <person name="Griffiths M."/>
            <person name="Hall R."/>
            <person name="Halls K.S."/>
            <person name="Hammond S."/>
            <person name="Harley J.L."/>
            <person name="Hart E.A."/>
            <person name="Heath P.D."/>
            <person name="Heathcott R."/>
            <person name="Holmes S.J."/>
            <person name="Howden P.J."/>
            <person name="Howe K.L."/>
            <person name="Howell G.R."/>
            <person name="Huckle E."/>
            <person name="Humphray S.J."/>
            <person name="Humphries M.D."/>
            <person name="Hunt A.R."/>
            <person name="Johnson C.M."/>
            <person name="Joy A.A."/>
            <person name="Kay M."/>
            <person name="Keenan S.J."/>
            <person name="Kimberley A.M."/>
            <person name="King A."/>
            <person name="Laird G.K."/>
            <person name="Langford C."/>
            <person name="Lawlor S."/>
            <person name="Leongamornlert D.A."/>
            <person name="Leversha M."/>
            <person name="Lloyd C.R."/>
            <person name="Lloyd D.M."/>
            <person name="Loveland J.E."/>
            <person name="Lovell J."/>
            <person name="Martin S."/>
            <person name="Mashreghi-Mohammadi M."/>
            <person name="Maslen G.L."/>
            <person name="Matthews L."/>
            <person name="McCann O.T."/>
            <person name="McLaren S.J."/>
            <person name="McLay K."/>
            <person name="McMurray A."/>
            <person name="Moore M.J."/>
            <person name="Mullikin J.C."/>
            <person name="Niblett D."/>
            <person name="Nickerson T."/>
            <person name="Novik K.L."/>
            <person name="Oliver K."/>
            <person name="Overton-Larty E.K."/>
            <person name="Parker A."/>
            <person name="Patel R."/>
            <person name="Pearce A.V."/>
            <person name="Peck A.I."/>
            <person name="Phillimore B."/>
            <person name="Phillips S."/>
            <person name="Plumb R.W."/>
            <person name="Porter K.M."/>
            <person name="Ramsey Y."/>
            <person name="Ranby S.A."/>
            <person name="Rice C.M."/>
            <person name="Ross M.T."/>
            <person name="Searle S.M."/>
            <person name="Sehra H.K."/>
            <person name="Sheridan E."/>
            <person name="Skuce C.D."/>
            <person name="Smith S."/>
            <person name="Smith M."/>
            <person name="Spraggon L."/>
            <person name="Squares S.L."/>
            <person name="Steward C.A."/>
            <person name="Sycamore N."/>
            <person name="Tamlyn-Hall G."/>
            <person name="Tester J."/>
            <person name="Theaker A.J."/>
            <person name="Thomas D.W."/>
            <person name="Thorpe A."/>
            <person name="Tracey A."/>
            <person name="Tromans A."/>
            <person name="Tubby B."/>
            <person name="Wall M."/>
            <person name="Wallis J.M."/>
            <person name="West A.P."/>
            <person name="White S.S."/>
            <person name="Whitehead S.L."/>
            <person name="Whittaker H."/>
            <person name="Wild A."/>
            <person name="Willey D.J."/>
            <person name="Wilmer T.E."/>
            <person name="Wood J.M."/>
            <person name="Wray P.W."/>
            <person name="Wyatt J.C."/>
            <person name="Young L."/>
            <person name="Younger R.M."/>
            <person name="Bentley D.R."/>
            <person name="Coulson A."/>
            <person name="Durbin R."/>
            <person name="Hubbard T."/>
            <person name="Sulston J.E."/>
            <person name="Dunham I."/>
            <person name="Rogers J."/>
            <person name="Beck S."/>
        </authorList>
    </citation>
    <scope>NUCLEOTIDE SEQUENCE [LARGE SCALE GENOMIC DNA]</scope>
</reference>
<keyword evidence="1" id="KW-0812">Transmembrane</keyword>
<keyword evidence="1" id="KW-1133">Transmembrane helix</keyword>
<dbReference type="Proteomes" id="UP000005640">
    <property type="component" value="Chromosome 6"/>
</dbReference>
<feature type="signal peptide" evidence="2">
    <location>
        <begin position="1"/>
        <end position="15"/>
    </location>
</feature>
<protein>
    <submittedName>
        <fullName evidence="3">Uncharacterized protein</fullName>
    </submittedName>
</protein>
<evidence type="ECO:0000313" key="3">
    <source>
        <dbReference type="Ensembl" id="ENSP00000520959.1"/>
    </source>
</evidence>
<keyword evidence="4" id="KW-1185">Reference proteome</keyword>
<reference evidence="3" key="5">
    <citation type="submission" date="2025-09" db="UniProtKB">
        <authorList>
            <consortium name="Ensembl"/>
        </authorList>
    </citation>
    <scope>IDENTIFICATION</scope>
</reference>
<sequence length="108" mass="11367">MDTVLVLLLGLQALAGPSPKPQKDSVSDWAIVLITLTLVAAIVSLMYGIKKACQFRREMSLGCGCGSVTPYSSHHEGEAASQRYSCQMKGGAGAAERLPFGLPSSSPR</sequence>
<keyword evidence="2" id="KW-0732">Signal</keyword>
<name>A0ABJ7HAP4_HUMAN</name>
<accession>A0ABJ7HAP4</accession>
<evidence type="ECO:0000256" key="1">
    <source>
        <dbReference type="SAM" id="Phobius"/>
    </source>
</evidence>
<evidence type="ECO:0000256" key="2">
    <source>
        <dbReference type="SAM" id="SignalP"/>
    </source>
</evidence>
<reference evidence="3" key="4">
    <citation type="submission" date="2025-08" db="UniProtKB">
        <authorList>
            <consortium name="Ensembl"/>
        </authorList>
    </citation>
    <scope>IDENTIFICATION</scope>
</reference>
<reference evidence="3 4" key="1">
    <citation type="journal article" date="2001" name="Nature">
        <title>Initial sequencing and analysis of the human genome.</title>
        <authorList>
            <consortium name="International Human Genome Sequencing Consortium"/>
            <person name="Lander E.S."/>
            <person name="Linton L.M."/>
            <person name="Birren B."/>
            <person name="Nusbaum C."/>
            <person name="Zody M.C."/>
            <person name="Baldwin J."/>
            <person name="Devon K."/>
            <person name="Dewar K."/>
            <person name="Doyle M."/>
            <person name="FitzHugh W."/>
            <person name="Funke R."/>
            <person name="Gage D."/>
            <person name="Harris K."/>
            <person name="Heaford A."/>
            <person name="Howland J."/>
            <person name="Kann L."/>
            <person name="Lehoczky J."/>
            <person name="LeVine R."/>
            <person name="McEwan P."/>
            <person name="McKernan K."/>
            <person name="Meldrim J."/>
            <person name="Mesirov J.P."/>
            <person name="Miranda C."/>
            <person name="Morris W."/>
            <person name="Naylor J."/>
            <person name="Raymond C."/>
            <person name="Rosetti M."/>
            <person name="Santos R."/>
            <person name="Sheridan A."/>
            <person name="Sougnez C."/>
            <person name="Stange-Thomann N."/>
            <person name="Stojanovic N."/>
            <person name="Subramanian A."/>
            <person name="Wyman D."/>
            <person name="Rogers J."/>
            <person name="Sulston J."/>
            <person name="Ainscough R."/>
            <person name="Beck S."/>
            <person name="Bentley D."/>
            <person name="Burton J."/>
            <person name="Clee C."/>
            <person name="Carter N."/>
            <person name="Coulson A."/>
            <person name="Deadman R."/>
            <person name="Deloukas P."/>
            <person name="Dunham A."/>
            <person name="Dunham I."/>
            <person name="Durbin R."/>
            <person name="French L."/>
            <person name="Grafham D."/>
            <person name="Gregory S."/>
            <person name="Hubbard T."/>
            <person name="Humphray S."/>
            <person name="Hunt A."/>
            <person name="Jones M."/>
            <person name="Lloyd C."/>
            <person name="McMurray A."/>
            <person name="Matthews L."/>
            <person name="Mercer S."/>
            <person name="Milne S."/>
            <person name="Mullikin J.C."/>
            <person name="Mungall A."/>
            <person name="Plumb R."/>
            <person name="Ross M."/>
            <person name="Shownkeen R."/>
            <person name="Sims S."/>
            <person name="Waterston R.H."/>
            <person name="Wilson R.K."/>
            <person name="Hillier L.W."/>
            <person name="McPherson J.D."/>
            <person name="Marra M.A."/>
            <person name="Mardis E.R."/>
            <person name="Fulton L.A."/>
            <person name="Chinwalla A.T."/>
            <person name="Pepin K.H."/>
            <person name="Gish W.R."/>
            <person name="Chissoe S.L."/>
            <person name="Wendl M.C."/>
            <person name="Delehaunty K.D."/>
            <person name="Miner T.L."/>
            <person name="Delehaunty A."/>
            <person name="Kramer J.B."/>
            <person name="Cook L.L."/>
            <person name="Fulton R.S."/>
            <person name="Johnson D.L."/>
            <person name="Minx P.J."/>
            <person name="Clifton S.W."/>
            <person name="Hawkins T."/>
            <person name="Branscomb E."/>
            <person name="Predki P."/>
            <person name="Richardson P."/>
            <person name="Wenning S."/>
            <person name="Slezak T."/>
            <person name="Doggett N."/>
            <person name="Cheng J.F."/>
            <person name="Olsen A."/>
            <person name="Lucas S."/>
            <person name="Elkin C."/>
            <person name="Uberbacher E."/>
            <person name="Frazier M."/>
            <person name="Gibbs R.A."/>
            <person name="Muzny D.M."/>
            <person name="Scherer S.E."/>
            <person name="Bouck J.B."/>
            <person name="Sodergren E.J."/>
            <person name="Worley K.C."/>
            <person name="Rives C.M."/>
            <person name="Gorrell J.H."/>
            <person name="Metzker M.L."/>
            <person name="Naylor S.L."/>
            <person name="Kucherlapati R.S."/>
            <person name="Nelson D.L."/>
            <person name="Weinstock G.M."/>
            <person name="Sakaki Y."/>
            <person name="Fujiyama A."/>
            <person name="Hattori M."/>
            <person name="Yada T."/>
            <person name="Toyoda A."/>
            <person name="Itoh T."/>
            <person name="Kawagoe C."/>
            <person name="Watanabe H."/>
            <person name="Totoki Y."/>
            <person name="Taylor T."/>
            <person name="Weissenbach J."/>
            <person name="Heilig R."/>
            <person name="Saurin W."/>
            <person name="Artiguenave F."/>
            <person name="Brottier P."/>
            <person name="Bruls T."/>
            <person name="Pelletier E."/>
            <person name="Robert C."/>
            <person name="Wincker P."/>
            <person name="Smith D.R."/>
            <person name="Doucette-Stamm L."/>
            <person name="Rubenfield M."/>
            <person name="Weinstock K."/>
            <person name="Lee H.M."/>
            <person name="Dubois J."/>
            <person name="Rosenthal A."/>
            <person name="Platzer M."/>
            <person name="Nyakatura G."/>
            <person name="Taudien S."/>
            <person name="Rump A."/>
            <person name="Yang H."/>
            <person name="Yu J."/>
            <person name="Wang J."/>
            <person name="Huang G."/>
            <person name="Gu J."/>
            <person name="Hood L."/>
            <person name="Rowen L."/>
            <person name="Madan A."/>
            <person name="Qin S."/>
            <person name="Davis R.W."/>
            <person name="Federspiel N.A."/>
            <person name="Abola A.P."/>
            <person name="Proctor M.J."/>
            <person name="Myers R.M."/>
            <person name="Schmutz J."/>
            <person name="Dickson M."/>
            <person name="Grimwood J."/>
            <person name="Cox D.R."/>
            <person name="Olson M.V."/>
            <person name="Kaul R."/>
            <person name="Raymond C."/>
            <person name="Shimizu N."/>
            <person name="Kawasaki K."/>
            <person name="Minoshima S."/>
            <person name="Evans G.A."/>
            <person name="Athanasiou M."/>
            <person name="Schultz R."/>
            <person name="Roe B.A."/>
            <person name="Chen F."/>
            <person name="Pan H."/>
            <person name="Ramser J."/>
            <person name="Lehrach H."/>
            <person name="Reinhardt R."/>
            <person name="McCombie W.R."/>
            <person name="de la Bastide M."/>
            <person name="Dedhia N."/>
            <person name="Blocker H."/>
            <person name="Hornischer K."/>
            <person name="Nordsiek G."/>
            <person name="Agarwala R."/>
            <person name="Aravind L."/>
            <person name="Bailey J.A."/>
            <person name="Bateman A."/>
            <person name="Batzoglou S."/>
            <person name="Birney E."/>
            <person name="Bork P."/>
            <person name="Brown D.G."/>
            <person name="Burge C.B."/>
            <person name="Cerutti L."/>
            <person name="Chen H.C."/>
            <person name="Church D."/>
            <person name="Clamp M."/>
            <person name="Copley R.R."/>
            <person name="Doerks T."/>
            <person name="Eddy S.R."/>
            <person name="Eichler E.E."/>
            <person name="Furey T.S."/>
            <person name="Galagan J."/>
            <person name="Gilbert J.G."/>
            <person name="Harmon C."/>
            <person name="Hayashizaki Y."/>
            <person name="Haussler D."/>
            <person name="Hermjakob H."/>
            <person name="Hokamp K."/>
            <person name="Jang W."/>
            <person name="Johnson L.S."/>
            <person name="Jones T.A."/>
            <person name="Kasif S."/>
            <person name="Kaspryzk A."/>
            <person name="Kennedy S."/>
            <person name="Kent W.J."/>
            <person name="Kitts P."/>
            <person name="Koonin E.V."/>
            <person name="Korf I."/>
            <person name="Kulp D."/>
            <person name="Lancet D."/>
            <person name="Lowe T.M."/>
            <person name="McLysaght A."/>
            <person name="Mikkelsen T."/>
            <person name="Moran J.V."/>
            <person name="Mulder N."/>
            <person name="Pollara V.J."/>
            <person name="Ponting C.P."/>
            <person name="Schuler G."/>
            <person name="Schultz J."/>
            <person name="Slater G."/>
            <person name="Smit A.F."/>
            <person name="Stupka E."/>
            <person name="Szustakowski J."/>
            <person name="Thierry-Mieg D."/>
            <person name="Thierry-Mieg J."/>
            <person name="Wagner L."/>
            <person name="Wallis J."/>
            <person name="Wheeler R."/>
            <person name="Williams A."/>
            <person name="Wolf Y.I."/>
            <person name="Wolfe K.H."/>
            <person name="Yang S.P."/>
            <person name="Yeh R.F."/>
            <person name="Collins F."/>
            <person name="Guyer M.S."/>
            <person name="Peterson J."/>
            <person name="Felsenfeld A."/>
            <person name="Wetterstrand K.A."/>
            <person name="Patrinos A."/>
            <person name="Morgan M.J."/>
            <person name="de Jong P."/>
            <person name="Catanese J.J."/>
            <person name="Osoegawa K."/>
            <person name="Shizuya H."/>
            <person name="Choi S."/>
            <person name="Chen Y.J."/>
        </authorList>
    </citation>
    <scope>NUCLEOTIDE SEQUENCE [LARGE SCALE GENOMIC DNA]</scope>
</reference>
<organism evidence="3 4">
    <name type="scientific">Homo sapiens</name>
    <name type="common">Human</name>
    <dbReference type="NCBI Taxonomy" id="9606"/>
    <lineage>
        <taxon>Eukaryota</taxon>
        <taxon>Metazoa</taxon>
        <taxon>Chordata</taxon>
        <taxon>Craniata</taxon>
        <taxon>Vertebrata</taxon>
        <taxon>Euteleostomi</taxon>
        <taxon>Mammalia</taxon>
        <taxon>Eutheria</taxon>
        <taxon>Euarchontoglires</taxon>
        <taxon>Primates</taxon>
        <taxon>Haplorrhini</taxon>
        <taxon>Catarrhini</taxon>
        <taxon>Hominidae</taxon>
        <taxon>Homo</taxon>
    </lineage>
</organism>
<keyword evidence="1" id="KW-0472">Membrane</keyword>
<feature type="transmembrane region" description="Helical" evidence="1">
    <location>
        <begin position="31"/>
        <end position="49"/>
    </location>
</feature>
<reference evidence="3 4" key="3">
    <citation type="journal article" date="2004" name="Nature">
        <title>Finishing the euchromatic sequence of the human genome.</title>
        <authorList>
            <consortium name="International Human Genome Sequencing Consortium"/>
        </authorList>
    </citation>
    <scope>NUCLEOTIDE SEQUENCE [LARGE SCALE GENOMIC DNA]</scope>
</reference>
<evidence type="ECO:0000313" key="4">
    <source>
        <dbReference type="Proteomes" id="UP000005640"/>
    </source>
</evidence>
<dbReference type="EMBL" id="AL669830">
    <property type="status" value="NOT_ANNOTATED_CDS"/>
    <property type="molecule type" value="Genomic_DNA"/>
</dbReference>
<proteinExistence type="predicted"/>
<dbReference type="Ensembl" id="ENST00000850875.1">
    <property type="protein sequence ID" value="ENSP00000520959.1"/>
    <property type="gene ID" value="ENSG00000310558.1"/>
</dbReference>
<feature type="chain" id="PRO_5047393392" evidence="2">
    <location>
        <begin position="16"/>
        <end position="108"/>
    </location>
</feature>